<sequence length="296" mass="33824">MKNFKWTALIVVCIAFAKANTLQAQENFKAIAHYIVQTKIDLKDDEDKEKEAKDEAEDARTSEIMAKLREAMAKGNQQEYVMEITPTESSYNKVVELAKPKKAGEISVSFTVNNGSTSSVYKDLKEQKYYKEDEIMGKEFLIVDDIPSYAWQPVNETKKIGNYTCYKATYTPVLTEEEKKEQEEKMEKASQGSLLAMIPEQDRTITAWYTPEIPISNGPGEYQGLPGLILEVQEANTVLLCTKIEINPEKDLDMKKPKSGKKINQKDFDELREKKMQERMERNGNKGFIITRTTSN</sequence>
<evidence type="ECO:0000313" key="4">
    <source>
        <dbReference type="Proteomes" id="UP000239532"/>
    </source>
</evidence>
<dbReference type="OrthoDB" id="1068986at2"/>
<dbReference type="NCBIfam" id="TIGR01200">
    <property type="entry name" value="GLPGLI"/>
    <property type="match status" value="1"/>
</dbReference>
<dbReference type="Pfam" id="PF09697">
    <property type="entry name" value="Porph_ging"/>
    <property type="match status" value="1"/>
</dbReference>
<name>A0A2S9WVR0_9FLAO</name>
<organism evidence="3 4">
    <name type="scientific">Nonlabens agnitus</name>
    <dbReference type="NCBI Taxonomy" id="870484"/>
    <lineage>
        <taxon>Bacteria</taxon>
        <taxon>Pseudomonadati</taxon>
        <taxon>Bacteroidota</taxon>
        <taxon>Flavobacteriia</taxon>
        <taxon>Flavobacteriales</taxon>
        <taxon>Flavobacteriaceae</taxon>
        <taxon>Nonlabens</taxon>
    </lineage>
</organism>
<reference evidence="3 4" key="1">
    <citation type="submission" date="2016-11" db="EMBL/GenBank/DDBJ databases">
        <title>Trade-off between light-utilization and light-protection in marine flavobacteria.</title>
        <authorList>
            <person name="Kumagai Y."/>
        </authorList>
    </citation>
    <scope>NUCLEOTIDE SEQUENCE [LARGE SCALE GENOMIC DNA]</scope>
    <source>
        <strain evidence="3 4">JCM 17109</strain>
    </source>
</reference>
<protein>
    <recommendedName>
        <fullName evidence="5">GLPGLI family protein</fullName>
    </recommendedName>
</protein>
<accession>A0A2S9WVR0</accession>
<feature type="chain" id="PRO_5015760516" description="GLPGLI family protein" evidence="2">
    <location>
        <begin position="25"/>
        <end position="296"/>
    </location>
</feature>
<evidence type="ECO:0000313" key="3">
    <source>
        <dbReference type="EMBL" id="PRP67446.1"/>
    </source>
</evidence>
<feature type="signal peptide" evidence="2">
    <location>
        <begin position="1"/>
        <end position="24"/>
    </location>
</feature>
<dbReference type="EMBL" id="MQUC01000003">
    <property type="protein sequence ID" value="PRP67446.1"/>
    <property type="molecule type" value="Genomic_DNA"/>
</dbReference>
<keyword evidence="2" id="KW-0732">Signal</keyword>
<evidence type="ECO:0000256" key="2">
    <source>
        <dbReference type="SAM" id="SignalP"/>
    </source>
</evidence>
<dbReference type="Proteomes" id="UP000239532">
    <property type="component" value="Unassembled WGS sequence"/>
</dbReference>
<evidence type="ECO:0000256" key="1">
    <source>
        <dbReference type="SAM" id="Coils"/>
    </source>
</evidence>
<evidence type="ECO:0008006" key="5">
    <source>
        <dbReference type="Google" id="ProtNLM"/>
    </source>
</evidence>
<keyword evidence="4" id="KW-1185">Reference proteome</keyword>
<feature type="coiled-coil region" evidence="1">
    <location>
        <begin position="35"/>
        <end position="62"/>
    </location>
</feature>
<gene>
    <name evidence="3" type="ORF">BST86_10250</name>
</gene>
<dbReference type="RefSeq" id="WP_105983177.1">
    <property type="nucleotide sequence ID" value="NZ_MQUC01000003.1"/>
</dbReference>
<dbReference type="InterPro" id="IPR005901">
    <property type="entry name" value="GLPGLI"/>
</dbReference>
<comment type="caution">
    <text evidence="3">The sequence shown here is derived from an EMBL/GenBank/DDBJ whole genome shotgun (WGS) entry which is preliminary data.</text>
</comment>
<keyword evidence="1" id="KW-0175">Coiled coil</keyword>
<dbReference type="AlphaFoldDB" id="A0A2S9WVR0"/>
<proteinExistence type="predicted"/>